<sequence>MQLCSISLVTGLFICLRSAAKITHKAQSITCLAAKWHISAVVSTFDDLDNKTTPTAAIIESNSDDEDGDGDEDDLDDAKLMPVFADTISFQKRQALVIYLRNNKAGITVYGFMVDRTWLKSIFAIELALFLWLLNKTVGIS</sequence>
<keyword evidence="1" id="KW-0732">Signal</keyword>
<dbReference type="PANTHER" id="PTHR31963">
    <property type="entry name" value="RAS GUANINE NUCLEOTIDE EXCHANGE FACTOR K"/>
    <property type="match status" value="1"/>
</dbReference>
<gene>
    <name evidence="3" type="primary">LOC111434257</name>
</gene>
<dbReference type="Pfam" id="PF12056">
    <property type="entry name" value="DUF3537"/>
    <property type="match status" value="1"/>
</dbReference>
<dbReference type="KEGG" id="cmos:111434257"/>
<dbReference type="Proteomes" id="UP000504609">
    <property type="component" value="Unplaced"/>
</dbReference>
<evidence type="ECO:0000313" key="2">
    <source>
        <dbReference type="Proteomes" id="UP000504609"/>
    </source>
</evidence>
<dbReference type="RefSeq" id="XP_022927429.1">
    <property type="nucleotide sequence ID" value="XM_023071661.1"/>
</dbReference>
<accession>A0A6J1EHZ3</accession>
<reference evidence="3" key="1">
    <citation type="submission" date="2025-08" db="UniProtKB">
        <authorList>
            <consortium name="RefSeq"/>
        </authorList>
    </citation>
    <scope>IDENTIFICATION</scope>
    <source>
        <tissue evidence="3">Young leaves</tissue>
    </source>
</reference>
<dbReference type="AlphaFoldDB" id="A0A6J1EHZ3"/>
<evidence type="ECO:0000256" key="1">
    <source>
        <dbReference type="SAM" id="SignalP"/>
    </source>
</evidence>
<dbReference type="PANTHER" id="PTHR31963:SF17">
    <property type="entry name" value="PROTEIN, PUTATIVE (DUF3537)-RELATED"/>
    <property type="match status" value="1"/>
</dbReference>
<protein>
    <submittedName>
        <fullName evidence="3">Uncharacterized protein LOC111434257</fullName>
    </submittedName>
</protein>
<evidence type="ECO:0000313" key="3">
    <source>
        <dbReference type="RefSeq" id="XP_022927429.1"/>
    </source>
</evidence>
<dbReference type="GeneID" id="111434257"/>
<proteinExistence type="predicted"/>
<feature type="signal peptide" evidence="1">
    <location>
        <begin position="1"/>
        <end position="19"/>
    </location>
</feature>
<keyword evidence="2" id="KW-1185">Reference proteome</keyword>
<name>A0A6J1EHZ3_CUCMO</name>
<dbReference type="InterPro" id="IPR021924">
    <property type="entry name" value="DUF3537"/>
</dbReference>
<organism evidence="2 3">
    <name type="scientific">Cucurbita moschata</name>
    <name type="common">Winter crookneck squash</name>
    <name type="synonym">Cucurbita pepo var. moschata</name>
    <dbReference type="NCBI Taxonomy" id="3662"/>
    <lineage>
        <taxon>Eukaryota</taxon>
        <taxon>Viridiplantae</taxon>
        <taxon>Streptophyta</taxon>
        <taxon>Embryophyta</taxon>
        <taxon>Tracheophyta</taxon>
        <taxon>Spermatophyta</taxon>
        <taxon>Magnoliopsida</taxon>
        <taxon>eudicotyledons</taxon>
        <taxon>Gunneridae</taxon>
        <taxon>Pentapetalae</taxon>
        <taxon>rosids</taxon>
        <taxon>fabids</taxon>
        <taxon>Cucurbitales</taxon>
        <taxon>Cucurbitaceae</taxon>
        <taxon>Cucurbiteae</taxon>
        <taxon>Cucurbita</taxon>
    </lineage>
</organism>
<feature type="chain" id="PRO_5026965681" evidence="1">
    <location>
        <begin position="20"/>
        <end position="141"/>
    </location>
</feature>